<dbReference type="CDD" id="cd09487">
    <property type="entry name" value="SAM_superfamily"/>
    <property type="match status" value="1"/>
</dbReference>
<dbReference type="PROSITE" id="PS50105">
    <property type="entry name" value="SAM_DOMAIN"/>
    <property type="match status" value="1"/>
</dbReference>
<dbReference type="InterPro" id="IPR001660">
    <property type="entry name" value="SAM"/>
</dbReference>
<evidence type="ECO:0000313" key="5">
    <source>
        <dbReference type="Proteomes" id="UP000825935"/>
    </source>
</evidence>
<comment type="caution">
    <text evidence="4">The sequence shown here is derived from an EMBL/GenBank/DDBJ whole genome shotgun (WGS) entry which is preliminary data.</text>
</comment>
<keyword evidence="1" id="KW-0677">Repeat</keyword>
<evidence type="ECO:0000313" key="4">
    <source>
        <dbReference type="EMBL" id="KAH7316354.1"/>
    </source>
</evidence>
<dbReference type="Pfam" id="PF07647">
    <property type="entry name" value="SAM_2"/>
    <property type="match status" value="1"/>
</dbReference>
<dbReference type="SUPFAM" id="SSF47769">
    <property type="entry name" value="SAM/Pointed domain"/>
    <property type="match status" value="1"/>
</dbReference>
<evidence type="ECO:0000256" key="1">
    <source>
        <dbReference type="ARBA" id="ARBA00022737"/>
    </source>
</evidence>
<name>A0A8T2SFB7_CERRI</name>
<dbReference type="PANTHER" id="PTHR10627">
    <property type="entry name" value="SCP160"/>
    <property type="match status" value="1"/>
</dbReference>
<dbReference type="OrthoDB" id="271862at2759"/>
<proteinExistence type="predicted"/>
<sequence length="400" mass="44240">MAKTSGVKQYFSAFNTEKSQRLLDEEASVSCPSSNSLDFASKPLCLALSSSSSMSSPRKEGLQGNGNNPSEVSCGSPISGHQARATKGRSSLRRHEDDAESDCNSWVEVRKQRVVIVIPPLREPKRKPSMAKMSSQKGVTYQYACTKTMGVIHKNRCVTGNAYKSKVYNKRKKVRARINASEGWETEETIAWNASEKTIKDAPPLSGIDLLLASALGLGDISWPEMKNDGTGLPDSCVDRDASLNTVDSSYQHNYAHREREEDALGSFSAMNQHHNAEHSMEGRKRIAVDPGTHLSNGSMGPGCTDRALILVDKHPGFLNVNESIRVLNLRKHLKNAGGLNRWLYSLGLEQFMDVFDKGTWGETDLLNLRMDELKRMGKAAVGPRRKLIWAIHHCSQQIV</sequence>
<protein>
    <recommendedName>
        <fullName evidence="3">SAM domain-containing protein</fullName>
    </recommendedName>
</protein>
<organism evidence="4 5">
    <name type="scientific">Ceratopteris richardii</name>
    <name type="common">Triangle waterfern</name>
    <dbReference type="NCBI Taxonomy" id="49495"/>
    <lineage>
        <taxon>Eukaryota</taxon>
        <taxon>Viridiplantae</taxon>
        <taxon>Streptophyta</taxon>
        <taxon>Embryophyta</taxon>
        <taxon>Tracheophyta</taxon>
        <taxon>Polypodiopsida</taxon>
        <taxon>Polypodiidae</taxon>
        <taxon>Polypodiales</taxon>
        <taxon>Pteridineae</taxon>
        <taxon>Pteridaceae</taxon>
        <taxon>Parkerioideae</taxon>
        <taxon>Ceratopteris</taxon>
    </lineage>
</organism>
<feature type="domain" description="SAM" evidence="3">
    <location>
        <begin position="335"/>
        <end position="398"/>
    </location>
</feature>
<accession>A0A8T2SFB7</accession>
<evidence type="ECO:0000256" key="2">
    <source>
        <dbReference type="SAM" id="MobiDB-lite"/>
    </source>
</evidence>
<keyword evidence="5" id="KW-1185">Reference proteome</keyword>
<evidence type="ECO:0000259" key="3">
    <source>
        <dbReference type="PROSITE" id="PS50105"/>
    </source>
</evidence>
<dbReference type="PANTHER" id="PTHR10627:SF69">
    <property type="entry name" value="PROTEIN BICAUDAL C"/>
    <property type="match status" value="1"/>
</dbReference>
<dbReference type="EMBL" id="CM035426">
    <property type="protein sequence ID" value="KAH7316354.1"/>
    <property type="molecule type" value="Genomic_DNA"/>
</dbReference>
<dbReference type="Proteomes" id="UP000825935">
    <property type="component" value="Chromosome 21"/>
</dbReference>
<dbReference type="InterPro" id="IPR013761">
    <property type="entry name" value="SAM/pointed_sf"/>
</dbReference>
<dbReference type="AlphaFoldDB" id="A0A8T2SFB7"/>
<reference evidence="4" key="1">
    <citation type="submission" date="2021-08" db="EMBL/GenBank/DDBJ databases">
        <title>WGS assembly of Ceratopteris richardii.</title>
        <authorList>
            <person name="Marchant D.B."/>
            <person name="Chen G."/>
            <person name="Jenkins J."/>
            <person name="Shu S."/>
            <person name="Leebens-Mack J."/>
            <person name="Grimwood J."/>
            <person name="Schmutz J."/>
            <person name="Soltis P."/>
            <person name="Soltis D."/>
            <person name="Chen Z.-H."/>
        </authorList>
    </citation>
    <scope>NUCLEOTIDE SEQUENCE</scope>
    <source>
        <strain evidence="4">Whitten #5841</strain>
        <tissue evidence="4">Leaf</tissue>
    </source>
</reference>
<feature type="region of interest" description="Disordered" evidence="2">
    <location>
        <begin position="49"/>
        <end position="100"/>
    </location>
</feature>
<dbReference type="Gene3D" id="1.10.150.50">
    <property type="entry name" value="Transcription Factor, Ets-1"/>
    <property type="match status" value="1"/>
</dbReference>
<gene>
    <name evidence="4" type="ORF">KP509_21G089600</name>
</gene>